<proteinExistence type="inferred from homology"/>
<dbReference type="EMBL" id="JBJHZX010000002">
    <property type="protein sequence ID" value="MFL0194372.1"/>
    <property type="molecule type" value="Genomic_DNA"/>
</dbReference>
<dbReference type="Gene3D" id="1.10.287.950">
    <property type="entry name" value="Methyl-accepting chemotaxis protein"/>
    <property type="match status" value="1"/>
</dbReference>
<keyword evidence="1 3" id="KW-0807">Transducer</keyword>
<evidence type="ECO:0000256" key="5">
    <source>
        <dbReference type="SAM" id="Phobius"/>
    </source>
</evidence>
<name>A0ABW8SF91_9CLOT</name>
<dbReference type="SUPFAM" id="SSF58104">
    <property type="entry name" value="Methyl-accepting chemotaxis protein (MCP) signaling domain"/>
    <property type="match status" value="1"/>
</dbReference>
<evidence type="ECO:0000256" key="2">
    <source>
        <dbReference type="ARBA" id="ARBA00029447"/>
    </source>
</evidence>
<comment type="similarity">
    <text evidence="2">Belongs to the methyl-accepting chemotaxis (MCP) protein family.</text>
</comment>
<keyword evidence="5" id="KW-0812">Transmembrane</keyword>
<feature type="domain" description="Methyl-accepting transducer" evidence="6">
    <location>
        <begin position="283"/>
        <end position="534"/>
    </location>
</feature>
<dbReference type="Pfam" id="PF00015">
    <property type="entry name" value="MCPsignal"/>
    <property type="match status" value="1"/>
</dbReference>
<evidence type="ECO:0000259" key="6">
    <source>
        <dbReference type="PROSITE" id="PS50111"/>
    </source>
</evidence>
<keyword evidence="4" id="KW-0175">Coiled coil</keyword>
<feature type="domain" description="HAMP" evidence="7">
    <location>
        <begin position="212"/>
        <end position="264"/>
    </location>
</feature>
<evidence type="ECO:0000256" key="1">
    <source>
        <dbReference type="ARBA" id="ARBA00023224"/>
    </source>
</evidence>
<evidence type="ECO:0000259" key="7">
    <source>
        <dbReference type="PROSITE" id="PS50885"/>
    </source>
</evidence>
<dbReference type="PANTHER" id="PTHR32089:SF112">
    <property type="entry name" value="LYSOZYME-LIKE PROTEIN-RELATED"/>
    <property type="match status" value="1"/>
</dbReference>
<dbReference type="InterPro" id="IPR004090">
    <property type="entry name" value="Chemotax_Me-accpt_rcpt"/>
</dbReference>
<dbReference type="InterPro" id="IPR024478">
    <property type="entry name" value="HlyB_4HB_MCP"/>
</dbReference>
<evidence type="ECO:0000313" key="9">
    <source>
        <dbReference type="Proteomes" id="UP001623660"/>
    </source>
</evidence>
<dbReference type="Proteomes" id="UP001623660">
    <property type="component" value="Unassembled WGS sequence"/>
</dbReference>
<evidence type="ECO:0000313" key="8">
    <source>
        <dbReference type="EMBL" id="MFL0194372.1"/>
    </source>
</evidence>
<dbReference type="PANTHER" id="PTHR32089">
    <property type="entry name" value="METHYL-ACCEPTING CHEMOTAXIS PROTEIN MCPB"/>
    <property type="match status" value="1"/>
</dbReference>
<organism evidence="8 9">
    <name type="scientific">Candidatus Clostridium eludens</name>
    <dbReference type="NCBI Taxonomy" id="3381663"/>
    <lineage>
        <taxon>Bacteria</taxon>
        <taxon>Bacillati</taxon>
        <taxon>Bacillota</taxon>
        <taxon>Clostridia</taxon>
        <taxon>Eubacteriales</taxon>
        <taxon>Clostridiaceae</taxon>
        <taxon>Clostridium</taxon>
    </lineage>
</organism>
<dbReference type="SMART" id="SM00283">
    <property type="entry name" value="MA"/>
    <property type="match status" value="1"/>
</dbReference>
<gene>
    <name evidence="8" type="ORF">ACJDU8_02095</name>
</gene>
<keyword evidence="5" id="KW-1133">Transmembrane helix</keyword>
<keyword evidence="9" id="KW-1185">Reference proteome</keyword>
<evidence type="ECO:0000256" key="4">
    <source>
        <dbReference type="SAM" id="Coils"/>
    </source>
</evidence>
<feature type="coiled-coil region" evidence="4">
    <location>
        <begin position="82"/>
        <end position="109"/>
    </location>
</feature>
<dbReference type="InterPro" id="IPR003660">
    <property type="entry name" value="HAMP_dom"/>
</dbReference>
<feature type="transmembrane region" description="Helical" evidence="5">
    <location>
        <begin position="13"/>
        <end position="32"/>
    </location>
</feature>
<evidence type="ECO:0000256" key="3">
    <source>
        <dbReference type="PROSITE-ProRule" id="PRU00284"/>
    </source>
</evidence>
<accession>A0ABW8SF91</accession>
<dbReference type="CDD" id="cd06225">
    <property type="entry name" value="HAMP"/>
    <property type="match status" value="1"/>
</dbReference>
<protein>
    <submittedName>
        <fullName evidence="8">Methyl-accepting chemotaxis protein</fullName>
    </submittedName>
</protein>
<comment type="caution">
    <text evidence="8">The sequence shown here is derived from an EMBL/GenBank/DDBJ whole genome shotgun (WGS) entry which is preliminary data.</text>
</comment>
<dbReference type="PRINTS" id="PR00260">
    <property type="entry name" value="CHEMTRNSDUCR"/>
</dbReference>
<sequence>MNWFSNLKIFKKLMLSFMVMVLFTCLVGIVSINKIGKVNLSLDNMYNLNLKGTNVLQELKTNLMGARADMLVILDPINKGSLNTVVNDINNLKERNEKLQTEYKSTIVSDKDKQLYAEFQQYLESWRNSREKYITLIKQGDYQNGRVEFQKTETYRTKMFSVLDKYISLKVNAAGVDYNNGVKQYESSFIFLIIIILVSALLSIGLGVIISNNINRPLLKIKELVGKFSEFDFSSNVNMVRGDEFGEVAAALDKAQKNIVELVKNIMEDSEDMSSSSEELFATAEELSSKAQTIDGSLKAVANIIQETSAASQQITASIEEVDSSINELSEKAADGSDNSIQSKQRATKVRNAGKAAIEYTEKIYGEKKKNTLKAIEDGKVVENIRQMADTIGSIAEQTNLLALNAAIEAARAGEQGRGFAVVAEEVRTLAEQSSEAVIGIQDTIIKVQEAFKNISESSREILEFINEKVNPQFETFAGMGMEYYNDSDFVSKMSEELASMSGELAATIGQVSEAAQNMASMAQKSWENTEVIQSGVDETTKAVGQVSLTAQNQAELAQKLNERIQKFKI</sequence>
<reference evidence="8 9" key="1">
    <citation type="submission" date="2024-11" db="EMBL/GenBank/DDBJ databases">
        <authorList>
            <person name="Heng Y.C."/>
            <person name="Lim A.C.H."/>
            <person name="Lee J.K.Y."/>
            <person name="Kittelmann S."/>
        </authorList>
    </citation>
    <scope>NUCLEOTIDE SEQUENCE [LARGE SCALE GENOMIC DNA]</scope>
    <source>
        <strain evidence="8 9">WILCCON 0269</strain>
    </source>
</reference>
<dbReference type="Pfam" id="PF12729">
    <property type="entry name" value="4HB_MCP_1"/>
    <property type="match status" value="1"/>
</dbReference>
<dbReference type="RefSeq" id="WP_406790493.1">
    <property type="nucleotide sequence ID" value="NZ_JBJHZX010000002.1"/>
</dbReference>
<dbReference type="PROSITE" id="PS50885">
    <property type="entry name" value="HAMP"/>
    <property type="match status" value="1"/>
</dbReference>
<feature type="transmembrane region" description="Helical" evidence="5">
    <location>
        <begin position="189"/>
        <end position="210"/>
    </location>
</feature>
<dbReference type="PROSITE" id="PS50111">
    <property type="entry name" value="CHEMOTAXIS_TRANSDUC_2"/>
    <property type="match status" value="1"/>
</dbReference>
<dbReference type="InterPro" id="IPR004089">
    <property type="entry name" value="MCPsignal_dom"/>
</dbReference>
<dbReference type="Pfam" id="PF00672">
    <property type="entry name" value="HAMP"/>
    <property type="match status" value="1"/>
</dbReference>
<keyword evidence="5" id="KW-0472">Membrane</keyword>